<gene>
    <name evidence="2" type="ORF">HannXRQ_Chr02g0033881</name>
    <name evidence="1" type="ORF">HanXRQr2_Chr02g0048721</name>
</gene>
<reference evidence="2" key="2">
    <citation type="submission" date="2017-02" db="EMBL/GenBank/DDBJ databases">
        <title>Sunflower complete genome.</title>
        <authorList>
            <person name="Langlade N."/>
            <person name="Munos S."/>
        </authorList>
    </citation>
    <scope>NUCLEOTIDE SEQUENCE [LARGE SCALE GENOMIC DNA]</scope>
    <source>
        <tissue evidence="2">Leaves</tissue>
    </source>
</reference>
<organism evidence="2 3">
    <name type="scientific">Helianthus annuus</name>
    <name type="common">Common sunflower</name>
    <dbReference type="NCBI Taxonomy" id="4232"/>
    <lineage>
        <taxon>Eukaryota</taxon>
        <taxon>Viridiplantae</taxon>
        <taxon>Streptophyta</taxon>
        <taxon>Embryophyta</taxon>
        <taxon>Tracheophyta</taxon>
        <taxon>Spermatophyta</taxon>
        <taxon>Magnoliopsida</taxon>
        <taxon>eudicotyledons</taxon>
        <taxon>Gunneridae</taxon>
        <taxon>Pentapetalae</taxon>
        <taxon>asterids</taxon>
        <taxon>campanulids</taxon>
        <taxon>Asterales</taxon>
        <taxon>Asteraceae</taxon>
        <taxon>Asteroideae</taxon>
        <taxon>Heliantheae alliance</taxon>
        <taxon>Heliantheae</taxon>
        <taxon>Helianthus</taxon>
    </lineage>
</organism>
<proteinExistence type="predicted"/>
<dbReference type="AlphaFoldDB" id="A0A251VFA0"/>
<dbReference type="OMA" id="CPHELEV"/>
<evidence type="ECO:0000313" key="1">
    <source>
        <dbReference type="EMBL" id="KAF5817067.1"/>
    </source>
</evidence>
<evidence type="ECO:0000313" key="3">
    <source>
        <dbReference type="Proteomes" id="UP000215914"/>
    </source>
</evidence>
<dbReference type="OrthoDB" id="1096033at2759"/>
<dbReference type="PANTHER" id="PTHR35358:SF18">
    <property type="entry name" value="PHOSPHOLIPASE-LIKE PROTEIN-RELATED"/>
    <property type="match status" value="1"/>
</dbReference>
<dbReference type="InterPro" id="IPR007942">
    <property type="entry name" value="PLipase-like"/>
</dbReference>
<dbReference type="PANTHER" id="PTHR35358">
    <property type="entry name" value="OS06G0711100 PROTEIN"/>
    <property type="match status" value="1"/>
</dbReference>
<dbReference type="Gramene" id="mRNA:HanXRQr2_Chr02g0048721">
    <property type="protein sequence ID" value="mRNA:HanXRQr2_Chr02g0048721"/>
    <property type="gene ID" value="HanXRQr2_Chr02g0048721"/>
</dbReference>
<reference evidence="1" key="3">
    <citation type="submission" date="2020-06" db="EMBL/GenBank/DDBJ databases">
        <title>Helianthus annuus Genome sequencing and assembly Release 2.</title>
        <authorList>
            <person name="Gouzy J."/>
            <person name="Langlade N."/>
            <person name="Munos S."/>
        </authorList>
    </citation>
    <scope>NUCLEOTIDE SEQUENCE</scope>
    <source>
        <tissue evidence="1">Leaves</tissue>
    </source>
</reference>
<dbReference type="STRING" id="4232.A0A251VFA0"/>
<sequence length="550" mass="62207">MASRCQLRSVNRHSRMDRQPFVPYTNKKIETTSTPDSLCCALQGLTNAQKADITNMGFESIKSFSIHNIPTGLGYWLLVNYDHKRSELNVGDRVIEITPSKVHDVLGVPTGTIAVFEKRKPRKADAFREEWRNQFNQDKITVKNVSDKLKSYRNGGTLFKLNFLVLFNSVMGETTKRMYPTVNHKFLASIMNEGDISSMDWCSYIITCLKRTKEEWNGTEPYNGPLTFLAVLYAHEQQLKCSPEKAITSAIKYVTTDYLVDLESSMCDNGPCLNDDVEEDNQSTQYVEVQVEMVTQIELDKGQTGEVQADIDQNLNMPIGPSGAQSLSGLSANLSHCNRSEPPKDVILLDDNDDDDVVILDPKQEQCELVEKFPSRRSDTVCVQGYTVKRDVAKILEAIFEKHGDIADKCVIKTKSLRSPILEAVCEVVKWIQVNDVLDKLEDIENRLSDIKALNIDVSWLQTRLDAIRKRKAVSEEYNLLIEMKANALSAKKAAQICLRKRRAELADAQEQSKRAKRCVDVLHLVGANLIDHFFKSEAKMNSWVKDAVV</sequence>
<name>A0A251VFA0_HELAN</name>
<evidence type="ECO:0000313" key="2">
    <source>
        <dbReference type="EMBL" id="OTG33361.1"/>
    </source>
</evidence>
<dbReference type="EMBL" id="MNCJ02000317">
    <property type="protein sequence ID" value="KAF5817067.1"/>
    <property type="molecule type" value="Genomic_DNA"/>
</dbReference>
<reference evidence="1 3" key="1">
    <citation type="journal article" date="2017" name="Nature">
        <title>The sunflower genome provides insights into oil metabolism, flowering and Asterid evolution.</title>
        <authorList>
            <person name="Badouin H."/>
            <person name="Gouzy J."/>
            <person name="Grassa C.J."/>
            <person name="Murat F."/>
            <person name="Staton S.E."/>
            <person name="Cottret L."/>
            <person name="Lelandais-Briere C."/>
            <person name="Owens G.L."/>
            <person name="Carrere S."/>
            <person name="Mayjonade B."/>
            <person name="Legrand L."/>
            <person name="Gill N."/>
            <person name="Kane N.C."/>
            <person name="Bowers J.E."/>
            <person name="Hubner S."/>
            <person name="Bellec A."/>
            <person name="Berard A."/>
            <person name="Berges H."/>
            <person name="Blanchet N."/>
            <person name="Boniface M.C."/>
            <person name="Brunel D."/>
            <person name="Catrice O."/>
            <person name="Chaidir N."/>
            <person name="Claudel C."/>
            <person name="Donnadieu C."/>
            <person name="Faraut T."/>
            <person name="Fievet G."/>
            <person name="Helmstetter N."/>
            <person name="King M."/>
            <person name="Knapp S.J."/>
            <person name="Lai Z."/>
            <person name="Le Paslier M.C."/>
            <person name="Lippi Y."/>
            <person name="Lorenzon L."/>
            <person name="Mandel J.R."/>
            <person name="Marage G."/>
            <person name="Marchand G."/>
            <person name="Marquand E."/>
            <person name="Bret-Mestries E."/>
            <person name="Morien E."/>
            <person name="Nambeesan S."/>
            <person name="Nguyen T."/>
            <person name="Pegot-Espagnet P."/>
            <person name="Pouilly N."/>
            <person name="Raftis F."/>
            <person name="Sallet E."/>
            <person name="Schiex T."/>
            <person name="Thomas J."/>
            <person name="Vandecasteele C."/>
            <person name="Vares D."/>
            <person name="Vear F."/>
            <person name="Vautrin S."/>
            <person name="Crespi M."/>
            <person name="Mangin B."/>
            <person name="Burke J.M."/>
            <person name="Salse J."/>
            <person name="Munos S."/>
            <person name="Vincourt P."/>
            <person name="Rieseberg L.H."/>
            <person name="Langlade N.B."/>
        </authorList>
    </citation>
    <scope>NUCLEOTIDE SEQUENCE [LARGE SCALE GENOMIC DNA]</scope>
    <source>
        <strain evidence="3">cv. SF193</strain>
        <tissue evidence="1">Leaves</tissue>
    </source>
</reference>
<dbReference type="Proteomes" id="UP000215914">
    <property type="component" value="Chromosome 2"/>
</dbReference>
<dbReference type="EMBL" id="CM007891">
    <property type="protein sequence ID" value="OTG33361.1"/>
    <property type="molecule type" value="Genomic_DNA"/>
</dbReference>
<protein>
    <submittedName>
        <fullName evidence="1 2">Phospholipase</fullName>
    </submittedName>
</protein>
<accession>A0A251VFA0</accession>
<keyword evidence="3" id="KW-1185">Reference proteome</keyword>
<dbReference type="InParanoid" id="A0A251VFA0"/>
<dbReference type="Pfam" id="PF05278">
    <property type="entry name" value="PEARLI-4"/>
    <property type="match status" value="1"/>
</dbReference>